<sequence>MSEPQIGPAPVPSVPDPDPRPDQPFAAGAGIGGEAPSPMVGEEAPEAAAEHAPDLAGQEDPDGEDEEDEEEFATASDVLARLSSLGLTGAEIGVRDVRVDGQNATGHGATAIGSINNITVSDTESTIWCQVLSAAAVRDMDGGYAPAPTDDRLDLLLKRKHLVCLDGRPGTGRYTAACLALARRHAGDRVAVLSAGQLGELIRRDRLLRGGFGYLLRLDPGQLPVDGFTRIGLAARMETLGSSLILIGDFARQSQDLAGELVEHQAAEASEVFRRQLAHRLRGRCLAGCPGCDGGCRSDYISRECLTQSTLRAYLAGSPRPAEVVRLVDAIAQSIPRGTALAQLLGRQLPEQLRQRAQEILEPAGSDATLTELGGADYLRAFRLSCAVLAGQPLAEIGAAAERLLGGPGSEEPGMGSTLRQPDLELLLGPPLRQATVLENPDLRPGARSLRFRPESAQLPANMLDVAWREWAVPERLLNWFADLVRTAAPGSRQAAAGAIGWAAGRDAGAAIGLIRELAGERRPGVRQAAGIALVATALQPQLQRRIRIELDNWAKDGSAYQRDTVARAYALGLGWLWPEAAIDQLGKVARARLQRRNNSVVRALVEIYQAGSADLVVPALVRWAGSADREVRLHAARALRVLAERWAEPPQAHWPELLELVRSGTLRMSDVGALWAVALSLPETAYRSWRTLGYWLNRADGRPEVADSCLELLRLTITDRPLRRRLDHQVRHVWRPIMPRNELLFRVSRLTIEG</sequence>
<protein>
    <recommendedName>
        <fullName evidence="4">HEAT repeat domain-containing protein</fullName>
    </recommendedName>
</protein>
<organism evidence="2 3">
    <name type="scientific">Plantactinospora endophytica</name>
    <dbReference type="NCBI Taxonomy" id="673535"/>
    <lineage>
        <taxon>Bacteria</taxon>
        <taxon>Bacillati</taxon>
        <taxon>Actinomycetota</taxon>
        <taxon>Actinomycetes</taxon>
        <taxon>Micromonosporales</taxon>
        <taxon>Micromonosporaceae</taxon>
        <taxon>Plantactinospora</taxon>
    </lineage>
</organism>
<dbReference type="RefSeq" id="WP_203870754.1">
    <property type="nucleotide sequence ID" value="NZ_BONW01000044.1"/>
</dbReference>
<evidence type="ECO:0000313" key="2">
    <source>
        <dbReference type="EMBL" id="GIG92401.1"/>
    </source>
</evidence>
<dbReference type="SUPFAM" id="SSF48371">
    <property type="entry name" value="ARM repeat"/>
    <property type="match status" value="1"/>
</dbReference>
<dbReference type="Gene3D" id="1.25.10.10">
    <property type="entry name" value="Leucine-rich Repeat Variant"/>
    <property type="match status" value="1"/>
</dbReference>
<reference evidence="2 3" key="1">
    <citation type="submission" date="2021-01" db="EMBL/GenBank/DDBJ databases">
        <title>Whole genome shotgun sequence of Plantactinospora endophytica NBRC 110450.</title>
        <authorList>
            <person name="Komaki H."/>
            <person name="Tamura T."/>
        </authorList>
    </citation>
    <scope>NUCLEOTIDE SEQUENCE [LARGE SCALE GENOMIC DNA]</scope>
    <source>
        <strain evidence="2 3">NBRC 110450</strain>
    </source>
</reference>
<name>A0ABQ4EDR8_9ACTN</name>
<proteinExistence type="predicted"/>
<dbReference type="InterPro" id="IPR016024">
    <property type="entry name" value="ARM-type_fold"/>
</dbReference>
<keyword evidence="3" id="KW-1185">Reference proteome</keyword>
<feature type="compositionally biased region" description="Acidic residues" evidence="1">
    <location>
        <begin position="57"/>
        <end position="72"/>
    </location>
</feature>
<gene>
    <name evidence="2" type="ORF">Pen02_73370</name>
</gene>
<dbReference type="Proteomes" id="UP000646749">
    <property type="component" value="Unassembled WGS sequence"/>
</dbReference>
<dbReference type="EMBL" id="BONW01000044">
    <property type="protein sequence ID" value="GIG92401.1"/>
    <property type="molecule type" value="Genomic_DNA"/>
</dbReference>
<evidence type="ECO:0000256" key="1">
    <source>
        <dbReference type="SAM" id="MobiDB-lite"/>
    </source>
</evidence>
<feature type="region of interest" description="Disordered" evidence="1">
    <location>
        <begin position="1"/>
        <end position="73"/>
    </location>
</feature>
<evidence type="ECO:0008006" key="4">
    <source>
        <dbReference type="Google" id="ProtNLM"/>
    </source>
</evidence>
<feature type="compositionally biased region" description="Pro residues" evidence="1">
    <location>
        <begin position="7"/>
        <end position="16"/>
    </location>
</feature>
<comment type="caution">
    <text evidence="2">The sequence shown here is derived from an EMBL/GenBank/DDBJ whole genome shotgun (WGS) entry which is preliminary data.</text>
</comment>
<accession>A0ABQ4EDR8</accession>
<dbReference type="InterPro" id="IPR011989">
    <property type="entry name" value="ARM-like"/>
</dbReference>
<evidence type="ECO:0000313" key="3">
    <source>
        <dbReference type="Proteomes" id="UP000646749"/>
    </source>
</evidence>